<dbReference type="EMBL" id="HBUF01103012">
    <property type="protein sequence ID" value="CAG6638581.1"/>
    <property type="molecule type" value="Transcribed_RNA"/>
</dbReference>
<dbReference type="EMBL" id="HBUF01287121">
    <property type="protein sequence ID" value="CAG6688518.1"/>
    <property type="molecule type" value="Transcribed_RNA"/>
</dbReference>
<evidence type="ECO:0000313" key="1">
    <source>
        <dbReference type="EMBL" id="CAG6638579.1"/>
    </source>
</evidence>
<dbReference type="AlphaFoldDB" id="A0A8D8QWM4"/>
<sequence>MRDRLPCKPNKMESMIVNLDSSQGPGTHWVCFVKSNSCVVFYNSFGDLSPCPEIQTYLKDCIIKYNFDSQQNYNTFVCGHLCLLFLLENEAEKVEQKFFNNKLR</sequence>
<protein>
    <submittedName>
        <fullName evidence="1">Uncharacterized protein</fullName>
    </submittedName>
</protein>
<reference evidence="1" key="1">
    <citation type="submission" date="2021-05" db="EMBL/GenBank/DDBJ databases">
        <authorList>
            <person name="Alioto T."/>
            <person name="Alioto T."/>
            <person name="Gomez Garrido J."/>
        </authorList>
    </citation>
    <scope>NUCLEOTIDE SEQUENCE</scope>
</reference>
<organism evidence="1">
    <name type="scientific">Cacopsylla melanoneura</name>
    <dbReference type="NCBI Taxonomy" id="428564"/>
    <lineage>
        <taxon>Eukaryota</taxon>
        <taxon>Metazoa</taxon>
        <taxon>Ecdysozoa</taxon>
        <taxon>Arthropoda</taxon>
        <taxon>Hexapoda</taxon>
        <taxon>Insecta</taxon>
        <taxon>Pterygota</taxon>
        <taxon>Neoptera</taxon>
        <taxon>Paraneoptera</taxon>
        <taxon>Hemiptera</taxon>
        <taxon>Sternorrhyncha</taxon>
        <taxon>Psylloidea</taxon>
        <taxon>Psyllidae</taxon>
        <taxon>Psyllinae</taxon>
        <taxon>Cacopsylla</taxon>
    </lineage>
</organism>
<dbReference type="EMBL" id="HBUF01103011">
    <property type="protein sequence ID" value="CAG6638579.1"/>
    <property type="molecule type" value="Transcribed_RNA"/>
</dbReference>
<dbReference type="EMBL" id="HBUF01629615">
    <property type="protein sequence ID" value="CAG6782876.1"/>
    <property type="molecule type" value="Transcribed_RNA"/>
</dbReference>
<name>A0A8D8QWM4_9HEMI</name>
<proteinExistence type="predicted"/>
<dbReference type="Gene3D" id="3.40.395.10">
    <property type="entry name" value="Adenoviral Proteinase, Chain A"/>
    <property type="match status" value="1"/>
</dbReference>
<accession>A0A8D8QWM4</accession>